<reference evidence="1" key="1">
    <citation type="journal article" date="2015" name="Genome Biol. Evol.">
        <title>Organellar Genomes of White Spruce (Picea glauca): Assembly and Annotation.</title>
        <authorList>
            <person name="Jackman S.D."/>
            <person name="Warren R.L."/>
            <person name="Gibb E.A."/>
            <person name="Vandervalk B.P."/>
            <person name="Mohamadi H."/>
            <person name="Chu J."/>
            <person name="Raymond A."/>
            <person name="Pleasance S."/>
            <person name="Coope R."/>
            <person name="Wildung M.R."/>
            <person name="Ritland C.E."/>
            <person name="Bousquet J."/>
            <person name="Jones S.J."/>
            <person name="Bohlmann J."/>
            <person name="Birol I."/>
        </authorList>
    </citation>
    <scope>NUCLEOTIDE SEQUENCE [LARGE SCALE GENOMIC DNA]</scope>
    <source>
        <tissue evidence="1">Flushing bud</tissue>
    </source>
</reference>
<sequence length="74" mass="8677">MVWVMEKCIKGPYFIFVYDVQSPVDLIIYRTSENEVVFLLSIIKRTKLTYRVHPRDVMIRLNTQLTGESKPSIG</sequence>
<proteinExistence type="predicted"/>
<geneLocation type="mitochondrion" evidence="1"/>
<name>A0A101M0R9_PICGL</name>
<keyword evidence="1" id="KW-0496">Mitochondrion</keyword>
<evidence type="ECO:0000313" key="1">
    <source>
        <dbReference type="EMBL" id="KUM48869.1"/>
    </source>
</evidence>
<organism evidence="1">
    <name type="scientific">Picea glauca</name>
    <name type="common">White spruce</name>
    <name type="synonym">Pinus glauca</name>
    <dbReference type="NCBI Taxonomy" id="3330"/>
    <lineage>
        <taxon>Eukaryota</taxon>
        <taxon>Viridiplantae</taxon>
        <taxon>Streptophyta</taxon>
        <taxon>Embryophyta</taxon>
        <taxon>Tracheophyta</taxon>
        <taxon>Spermatophyta</taxon>
        <taxon>Pinopsida</taxon>
        <taxon>Pinidae</taxon>
        <taxon>Conifers I</taxon>
        <taxon>Pinales</taxon>
        <taxon>Pinaceae</taxon>
        <taxon>Picea</taxon>
    </lineage>
</organism>
<accession>A0A101M0R9</accession>
<gene>
    <name evidence="1" type="ORF">ABT39_MTgene4205</name>
</gene>
<protein>
    <submittedName>
        <fullName evidence="1">Uncharacterized protein</fullName>
    </submittedName>
</protein>
<dbReference type="EMBL" id="LKAM01000004">
    <property type="protein sequence ID" value="KUM48869.1"/>
    <property type="molecule type" value="Genomic_DNA"/>
</dbReference>
<comment type="caution">
    <text evidence="1">The sequence shown here is derived from an EMBL/GenBank/DDBJ whole genome shotgun (WGS) entry which is preliminary data.</text>
</comment>
<dbReference type="AlphaFoldDB" id="A0A101M0R9"/>